<keyword evidence="1" id="KW-0808">Transferase</keyword>
<gene>
    <name evidence="1" type="ORF">HNQ92_003174</name>
</gene>
<protein>
    <submittedName>
        <fullName evidence="1">Nucleoside 2-deoxyribosyltransferase</fullName>
    </submittedName>
</protein>
<dbReference type="RefSeq" id="WP_184174964.1">
    <property type="nucleotide sequence ID" value="NZ_JACHGF010000004.1"/>
</dbReference>
<proteinExistence type="predicted"/>
<dbReference type="EMBL" id="JACHGF010000004">
    <property type="protein sequence ID" value="MBB5285026.1"/>
    <property type="molecule type" value="Genomic_DNA"/>
</dbReference>
<accession>A0A840TLE3</accession>
<evidence type="ECO:0000313" key="1">
    <source>
        <dbReference type="EMBL" id="MBB5285026.1"/>
    </source>
</evidence>
<dbReference type="AlphaFoldDB" id="A0A840TLE3"/>
<reference evidence="1 2" key="1">
    <citation type="submission" date="2020-08" db="EMBL/GenBank/DDBJ databases">
        <title>Genomic Encyclopedia of Type Strains, Phase IV (KMG-IV): sequencing the most valuable type-strain genomes for metagenomic binning, comparative biology and taxonomic classification.</title>
        <authorList>
            <person name="Goeker M."/>
        </authorList>
    </citation>
    <scope>NUCLEOTIDE SEQUENCE [LARGE SCALE GENOMIC DNA]</scope>
    <source>
        <strain evidence="1 2">DSM 105074</strain>
    </source>
</reference>
<dbReference type="Proteomes" id="UP000557307">
    <property type="component" value="Unassembled WGS sequence"/>
</dbReference>
<dbReference type="SUPFAM" id="SSF52309">
    <property type="entry name" value="N-(deoxy)ribosyltransferase-like"/>
    <property type="match status" value="1"/>
</dbReference>
<evidence type="ECO:0000313" key="2">
    <source>
        <dbReference type="Proteomes" id="UP000557307"/>
    </source>
</evidence>
<dbReference type="Gene3D" id="3.40.50.450">
    <property type="match status" value="1"/>
</dbReference>
<dbReference type="GO" id="GO:0016740">
    <property type="term" value="F:transferase activity"/>
    <property type="evidence" value="ECO:0007669"/>
    <property type="project" value="UniProtKB-KW"/>
</dbReference>
<organism evidence="1 2">
    <name type="scientific">Rhabdobacter roseus</name>
    <dbReference type="NCBI Taxonomy" id="1655419"/>
    <lineage>
        <taxon>Bacteria</taxon>
        <taxon>Pseudomonadati</taxon>
        <taxon>Bacteroidota</taxon>
        <taxon>Cytophagia</taxon>
        <taxon>Cytophagales</taxon>
        <taxon>Cytophagaceae</taxon>
        <taxon>Rhabdobacter</taxon>
    </lineage>
</organism>
<comment type="caution">
    <text evidence="1">The sequence shown here is derived from an EMBL/GenBank/DDBJ whole genome shotgun (WGS) entry which is preliminary data.</text>
</comment>
<name>A0A840TLE3_9BACT</name>
<keyword evidence="2" id="KW-1185">Reference proteome</keyword>
<sequence length="311" mass="34314">MKENTEMDNIIISSADTEIGLIDEKKKTCFVISPLGHANSETRRAADGLINSVIKPVLEAIGFAVIAPHEIENPGSITNQVIKYLLNADLVVANLTELNPNVMYELAVRHAKRLPVVCVVEDRTVLPFDIATERTIFYTNDMAGVVELGQKIGKMAIEALHETEPDNPIYRVVDSQIMQEAILNKGGDNVQAYIINSITDLSNQINNLSANFKTVFKPSNIDHNNMLGQRSIYTINYTVTISKKESHLQLADEEKVMHAILKTGKVFHIDPPVWGSDGKLKITFGLSKSLDIDRVVGDLVANGYLVAYSPS</sequence>